<protein>
    <recommendedName>
        <fullName evidence="4">Bacteriorhodopsin-like protein</fullName>
    </recommendedName>
</protein>
<dbReference type="Proteomes" id="UP000199673">
    <property type="component" value="Unassembled WGS sequence"/>
</dbReference>
<accession>A0A1I7ALM2</accession>
<sequence length="252" mass="29437">MESKFWNTYFNYYTISVDILLIIGIYFFLKLPKKQKANSLYWLPLLILGFSVCYEAIGAYLNYNYEFKKAANAFLGNTENPSYNIWLYNISNKQITTILYLFLIRCFLEPSKKKYIDWMIPLFFLISLSLQLTGIEPLYLNQPFIGAMAANMILIGCGLYFIGMITNDHYLESKPLKLISFWQTTFLLFSYSLIYINSVARIYIYGISKEIAINMAHIDRVFGISIRLMLVIIILSPFLPKVFDSDPIYELK</sequence>
<feature type="transmembrane region" description="Helical" evidence="1">
    <location>
        <begin position="186"/>
        <end position="204"/>
    </location>
</feature>
<dbReference type="OrthoDB" id="823982at2"/>
<evidence type="ECO:0000313" key="3">
    <source>
        <dbReference type="Proteomes" id="UP000199673"/>
    </source>
</evidence>
<dbReference type="STRING" id="305507.SAMN04489724_2055"/>
<dbReference type="RefSeq" id="WP_091692558.1">
    <property type="nucleotide sequence ID" value="NZ_FPBF01000002.1"/>
</dbReference>
<keyword evidence="1" id="KW-0472">Membrane</keyword>
<feature type="transmembrane region" description="Helical" evidence="1">
    <location>
        <begin position="41"/>
        <end position="63"/>
    </location>
</feature>
<keyword evidence="3" id="KW-1185">Reference proteome</keyword>
<feature type="transmembrane region" description="Helical" evidence="1">
    <location>
        <begin position="224"/>
        <end position="243"/>
    </location>
</feature>
<dbReference type="AlphaFoldDB" id="A0A1I7ALM2"/>
<keyword evidence="1" id="KW-0812">Transmembrane</keyword>
<dbReference type="EMBL" id="FPBF01000002">
    <property type="protein sequence ID" value="SFT75783.1"/>
    <property type="molecule type" value="Genomic_DNA"/>
</dbReference>
<gene>
    <name evidence="2" type="ORF">SAMN04489724_2055</name>
</gene>
<reference evidence="3" key="1">
    <citation type="submission" date="2016-10" db="EMBL/GenBank/DDBJ databases">
        <authorList>
            <person name="Varghese N."/>
            <person name="Submissions S."/>
        </authorList>
    </citation>
    <scope>NUCLEOTIDE SEQUENCE [LARGE SCALE GENOMIC DNA]</scope>
    <source>
        <strain evidence="3">DSM 23445</strain>
    </source>
</reference>
<organism evidence="2 3">
    <name type="scientific">Algoriphagus locisalis</name>
    <dbReference type="NCBI Taxonomy" id="305507"/>
    <lineage>
        <taxon>Bacteria</taxon>
        <taxon>Pseudomonadati</taxon>
        <taxon>Bacteroidota</taxon>
        <taxon>Cytophagia</taxon>
        <taxon>Cytophagales</taxon>
        <taxon>Cyclobacteriaceae</taxon>
        <taxon>Algoriphagus</taxon>
    </lineage>
</organism>
<feature type="transmembrane region" description="Helical" evidence="1">
    <location>
        <begin position="12"/>
        <end position="29"/>
    </location>
</feature>
<evidence type="ECO:0000313" key="2">
    <source>
        <dbReference type="EMBL" id="SFT75783.1"/>
    </source>
</evidence>
<keyword evidence="1" id="KW-1133">Transmembrane helix</keyword>
<name>A0A1I7ALM2_9BACT</name>
<evidence type="ECO:0000256" key="1">
    <source>
        <dbReference type="SAM" id="Phobius"/>
    </source>
</evidence>
<proteinExistence type="predicted"/>
<feature type="transmembrane region" description="Helical" evidence="1">
    <location>
        <begin position="144"/>
        <end position="165"/>
    </location>
</feature>
<evidence type="ECO:0008006" key="4">
    <source>
        <dbReference type="Google" id="ProtNLM"/>
    </source>
</evidence>
<feature type="transmembrane region" description="Helical" evidence="1">
    <location>
        <begin position="83"/>
        <end position="103"/>
    </location>
</feature>
<feature type="transmembrane region" description="Helical" evidence="1">
    <location>
        <begin position="115"/>
        <end position="132"/>
    </location>
</feature>